<keyword evidence="8" id="KW-1185">Reference proteome</keyword>
<dbReference type="GO" id="GO:0008380">
    <property type="term" value="P:RNA splicing"/>
    <property type="evidence" value="ECO:0007669"/>
    <property type="project" value="UniProtKB-KW"/>
</dbReference>
<organism evidence="7 8">
    <name type="scientific">Nitzschia inconspicua</name>
    <dbReference type="NCBI Taxonomy" id="303405"/>
    <lineage>
        <taxon>Eukaryota</taxon>
        <taxon>Sar</taxon>
        <taxon>Stramenopiles</taxon>
        <taxon>Ochrophyta</taxon>
        <taxon>Bacillariophyta</taxon>
        <taxon>Bacillariophyceae</taxon>
        <taxon>Bacillariophycidae</taxon>
        <taxon>Bacillariales</taxon>
        <taxon>Bacillariaceae</taxon>
        <taxon>Nitzschia</taxon>
    </lineage>
</organism>
<dbReference type="Pfam" id="PF05700">
    <property type="entry name" value="BCAS2"/>
    <property type="match status" value="1"/>
</dbReference>
<name>A0A9K3LKL8_9STRA</name>
<dbReference type="AlphaFoldDB" id="A0A9K3LKL8"/>
<keyword evidence="6" id="KW-0539">Nucleus</keyword>
<dbReference type="OrthoDB" id="205794at2759"/>
<keyword evidence="3" id="KW-0507">mRNA processing</keyword>
<comment type="subcellular location">
    <subcellularLocation>
        <location evidence="1">Nucleus</location>
    </subcellularLocation>
</comment>
<keyword evidence="5" id="KW-0508">mRNA splicing</keyword>
<reference evidence="7" key="2">
    <citation type="submission" date="2021-04" db="EMBL/GenBank/DDBJ databases">
        <authorList>
            <person name="Podell S."/>
        </authorList>
    </citation>
    <scope>NUCLEOTIDE SEQUENCE</scope>
    <source>
        <strain evidence="7">Hildebrandi</strain>
    </source>
</reference>
<dbReference type="GO" id="GO:0006397">
    <property type="term" value="P:mRNA processing"/>
    <property type="evidence" value="ECO:0007669"/>
    <property type="project" value="UniProtKB-KW"/>
</dbReference>
<dbReference type="PANTHER" id="PTHR13296:SF0">
    <property type="entry name" value="PRE-MRNA-SPLICING FACTOR SPF27"/>
    <property type="match status" value="1"/>
</dbReference>
<dbReference type="GO" id="GO:0071011">
    <property type="term" value="C:precatalytic spliceosome"/>
    <property type="evidence" value="ECO:0007669"/>
    <property type="project" value="TreeGrafter"/>
</dbReference>
<keyword evidence="4" id="KW-0747">Spliceosome</keyword>
<accession>A0A9K3LKL8</accession>
<evidence type="ECO:0000256" key="4">
    <source>
        <dbReference type="ARBA" id="ARBA00022728"/>
    </source>
</evidence>
<dbReference type="GO" id="GO:0071013">
    <property type="term" value="C:catalytic step 2 spliceosome"/>
    <property type="evidence" value="ECO:0007669"/>
    <property type="project" value="TreeGrafter"/>
</dbReference>
<evidence type="ECO:0000256" key="3">
    <source>
        <dbReference type="ARBA" id="ARBA00022664"/>
    </source>
</evidence>
<gene>
    <name evidence="7" type="ORF">IV203_037346</name>
</gene>
<dbReference type="EMBL" id="JAGRRH010000009">
    <property type="protein sequence ID" value="KAG7364144.1"/>
    <property type="molecule type" value="Genomic_DNA"/>
</dbReference>
<proteinExistence type="inferred from homology"/>
<evidence type="ECO:0000256" key="6">
    <source>
        <dbReference type="ARBA" id="ARBA00023242"/>
    </source>
</evidence>
<evidence type="ECO:0000313" key="7">
    <source>
        <dbReference type="EMBL" id="KAG7364144.1"/>
    </source>
</evidence>
<evidence type="ECO:0000313" key="8">
    <source>
        <dbReference type="Proteomes" id="UP000693970"/>
    </source>
</evidence>
<evidence type="ECO:0000256" key="1">
    <source>
        <dbReference type="ARBA" id="ARBA00004123"/>
    </source>
</evidence>
<dbReference type="GO" id="GO:0000974">
    <property type="term" value="C:Prp19 complex"/>
    <property type="evidence" value="ECO:0007669"/>
    <property type="project" value="TreeGrafter"/>
</dbReference>
<dbReference type="InterPro" id="IPR008409">
    <property type="entry name" value="SPF27"/>
</dbReference>
<dbReference type="Proteomes" id="UP000693970">
    <property type="component" value="Unassembled WGS sequence"/>
</dbReference>
<dbReference type="PANTHER" id="PTHR13296">
    <property type="entry name" value="BCAS2 PROTEIN"/>
    <property type="match status" value="1"/>
</dbReference>
<comment type="similarity">
    <text evidence="2">Belongs to the SPF27 family.</text>
</comment>
<sequence length="225" mass="26112">MSSQSSNTGNLNDTVILDSLPYIESVHEDYEEYALSLIEEEMKSITPRPLKKIPPLKFRTSVMKTEFDGLQLLEDESTGEMRIVNSLRSSQDSHGFQPLKIVRPTNLEEWTTHALPQIKTRLEAERLRGLVLEVEKEEAVQCWKDYNASLDALKAYWTRSLQERNEAVEEINFQRQQAQTQNFGPEIDRLNQEYQHALYRRNQLEHAIEAIKRKGDVPSADDIDH</sequence>
<reference evidence="7" key="1">
    <citation type="journal article" date="2021" name="Sci. Rep.">
        <title>Diploid genomic architecture of Nitzschia inconspicua, an elite biomass production diatom.</title>
        <authorList>
            <person name="Oliver A."/>
            <person name="Podell S."/>
            <person name="Pinowska A."/>
            <person name="Traller J.C."/>
            <person name="Smith S.R."/>
            <person name="McClure R."/>
            <person name="Beliaev A."/>
            <person name="Bohutskyi P."/>
            <person name="Hill E.A."/>
            <person name="Rabines A."/>
            <person name="Zheng H."/>
            <person name="Allen L.Z."/>
            <person name="Kuo A."/>
            <person name="Grigoriev I.V."/>
            <person name="Allen A.E."/>
            <person name="Hazlebeck D."/>
            <person name="Allen E.E."/>
        </authorList>
    </citation>
    <scope>NUCLEOTIDE SEQUENCE</scope>
    <source>
        <strain evidence="7">Hildebrandi</strain>
    </source>
</reference>
<protein>
    <submittedName>
        <fullName evidence="7">Pre-mRNA-splicing factor SPF27</fullName>
    </submittedName>
</protein>
<comment type="caution">
    <text evidence="7">The sequence shown here is derived from an EMBL/GenBank/DDBJ whole genome shotgun (WGS) entry which is preliminary data.</text>
</comment>
<evidence type="ECO:0000256" key="2">
    <source>
        <dbReference type="ARBA" id="ARBA00010788"/>
    </source>
</evidence>
<evidence type="ECO:0000256" key="5">
    <source>
        <dbReference type="ARBA" id="ARBA00023187"/>
    </source>
</evidence>